<dbReference type="VEuPathDB" id="MicrosporidiaDB:G9O61_00g006660"/>
<evidence type="ECO:0000256" key="4">
    <source>
        <dbReference type="ARBA" id="ARBA00023004"/>
    </source>
</evidence>
<dbReference type="AlphaFoldDB" id="A0A0F9YW04"/>
<comment type="caution">
    <text evidence="6">The sequence shown here is derived from an EMBL/GenBank/DDBJ whole genome shotgun (WGS) entry which is preliminary data.</text>
</comment>
<dbReference type="InterPro" id="IPR027417">
    <property type="entry name" value="P-loop_NTPase"/>
</dbReference>
<dbReference type="GO" id="GO:0140663">
    <property type="term" value="F:ATP-dependent FeS chaperone activity"/>
    <property type="evidence" value="ECO:0007669"/>
    <property type="project" value="InterPro"/>
</dbReference>
<dbReference type="VEuPathDB" id="MicrosporidiaDB:AAJ76_2000151111"/>
<dbReference type="GO" id="GO:0005524">
    <property type="term" value="F:ATP binding"/>
    <property type="evidence" value="ECO:0007669"/>
    <property type="project" value="UniProtKB-KW"/>
</dbReference>
<keyword evidence="7" id="KW-1185">Reference proteome</keyword>
<dbReference type="GO" id="GO:0051536">
    <property type="term" value="F:iron-sulfur cluster binding"/>
    <property type="evidence" value="ECO:0007669"/>
    <property type="project" value="UniProtKB-KW"/>
</dbReference>
<dbReference type="PANTHER" id="PTHR23264">
    <property type="entry name" value="NUCLEOTIDE-BINDING PROTEIN NBP35 YEAST -RELATED"/>
    <property type="match status" value="1"/>
</dbReference>
<keyword evidence="5" id="KW-0411">Iron-sulfur</keyword>
<dbReference type="Proteomes" id="UP000034350">
    <property type="component" value="Unassembled WGS sequence"/>
</dbReference>
<dbReference type="GO" id="GO:0005829">
    <property type="term" value="C:cytosol"/>
    <property type="evidence" value="ECO:0007669"/>
    <property type="project" value="TreeGrafter"/>
</dbReference>
<name>A0A0F9YW04_9MICR</name>
<sequence>MQNNYKCPTSNFGKSEQCNECPNQSICGTVKPDDSLPLISANVSHFKLIFSIFSGKGGVGKSTITRNIAEFLSLKNYKVLLLDLDLSGPSIPKMTHTEGEIIIESNKRFYPVKLSENLGCISVGYFADSQPSQNLFSSTYKTNTIRNILINGDIADYEILIIDTPPNVTDEHLGIVNYLKLNFAIVVTTPQLISFQDVIRQCTFCYKNNIKILGIIENMKGFRCEKCDSLQDIFYNSDIEQKCKENNLNYIGSLPLNIEYGKSGDNGILIDDQIFSKTIDLIINEIK</sequence>
<evidence type="ECO:0000256" key="2">
    <source>
        <dbReference type="ARBA" id="ARBA00022741"/>
    </source>
</evidence>
<keyword evidence="1" id="KW-0479">Metal-binding</keyword>
<gene>
    <name evidence="6" type="ORF">AAJ76_2000151111</name>
</gene>
<dbReference type="Gene3D" id="3.40.50.300">
    <property type="entry name" value="P-loop containing nucleotide triphosphate hydrolases"/>
    <property type="match status" value="1"/>
</dbReference>
<dbReference type="InterPro" id="IPR033756">
    <property type="entry name" value="YlxH/NBP35"/>
</dbReference>
<keyword evidence="2" id="KW-0547">Nucleotide-binding</keyword>
<dbReference type="GO" id="GO:0016226">
    <property type="term" value="P:iron-sulfur cluster assembly"/>
    <property type="evidence" value="ECO:0007669"/>
    <property type="project" value="InterPro"/>
</dbReference>
<evidence type="ECO:0000256" key="1">
    <source>
        <dbReference type="ARBA" id="ARBA00022723"/>
    </source>
</evidence>
<dbReference type="SUPFAM" id="SSF52540">
    <property type="entry name" value="P-loop containing nucleoside triphosphate hydrolases"/>
    <property type="match status" value="1"/>
</dbReference>
<dbReference type="CDD" id="cd02037">
    <property type="entry name" value="Mrp_NBP35"/>
    <property type="match status" value="1"/>
</dbReference>
<dbReference type="RefSeq" id="XP_024332334.1">
    <property type="nucleotide sequence ID" value="XM_024474454.1"/>
</dbReference>
<dbReference type="OrthoDB" id="1741334at2759"/>
<dbReference type="GeneID" id="36319375"/>
<dbReference type="PANTHER" id="PTHR23264:SF35">
    <property type="entry name" value="CYTOSOLIC FE-S CLUSTER ASSEMBLY FACTOR NUBP1"/>
    <property type="match status" value="1"/>
</dbReference>
<dbReference type="VEuPathDB" id="MicrosporidiaDB:NCER_100572"/>
<accession>A0A0F9YW04</accession>
<evidence type="ECO:0000313" key="6">
    <source>
        <dbReference type="EMBL" id="KKO76592.1"/>
    </source>
</evidence>
<dbReference type="InterPro" id="IPR019591">
    <property type="entry name" value="Mrp/NBP35_ATP-bd"/>
</dbReference>
<dbReference type="EMBL" id="JPQZ01000002">
    <property type="protein sequence ID" value="KKO76592.1"/>
    <property type="molecule type" value="Genomic_DNA"/>
</dbReference>
<keyword evidence="4" id="KW-0408">Iron</keyword>
<proteinExistence type="predicted"/>
<reference evidence="6 7" key="1">
    <citation type="journal article" date="2015" name="Environ. Microbiol.">
        <title>Genome analyses suggest the presence of polyploidy and recent human-driven expansions in eight global populations of the honeybee pathogen Nosema ceranae.</title>
        <authorList>
            <person name="Pelin A."/>
            <person name="Selman M."/>
            <person name="Aris-Brosou S."/>
            <person name="Farinelli L."/>
            <person name="Corradi N."/>
        </authorList>
    </citation>
    <scope>NUCLEOTIDE SEQUENCE [LARGE SCALE GENOMIC DNA]</scope>
    <source>
        <strain evidence="6 7">PA08 1199</strain>
    </source>
</reference>
<organism evidence="6 7">
    <name type="scientific">Vairimorpha ceranae</name>
    <dbReference type="NCBI Taxonomy" id="40302"/>
    <lineage>
        <taxon>Eukaryota</taxon>
        <taxon>Fungi</taxon>
        <taxon>Fungi incertae sedis</taxon>
        <taxon>Microsporidia</taxon>
        <taxon>Nosematidae</taxon>
        <taxon>Vairimorpha</taxon>
    </lineage>
</organism>
<protein>
    <submittedName>
        <fullName evidence="6">Nbp35-like nucleotide binding protein</fullName>
    </submittedName>
</protein>
<keyword evidence="3" id="KW-0067">ATP-binding</keyword>
<dbReference type="Pfam" id="PF10609">
    <property type="entry name" value="ParA"/>
    <property type="match status" value="1"/>
</dbReference>
<dbReference type="GO" id="GO:0046872">
    <property type="term" value="F:metal ion binding"/>
    <property type="evidence" value="ECO:0007669"/>
    <property type="project" value="UniProtKB-KW"/>
</dbReference>
<evidence type="ECO:0000313" key="7">
    <source>
        <dbReference type="Proteomes" id="UP000034350"/>
    </source>
</evidence>
<evidence type="ECO:0000256" key="3">
    <source>
        <dbReference type="ARBA" id="ARBA00022840"/>
    </source>
</evidence>
<evidence type="ECO:0000256" key="5">
    <source>
        <dbReference type="ARBA" id="ARBA00023014"/>
    </source>
</evidence>